<organism evidence="2 3">
    <name type="scientific">Paramarasmius palmivorus</name>
    <dbReference type="NCBI Taxonomy" id="297713"/>
    <lineage>
        <taxon>Eukaryota</taxon>
        <taxon>Fungi</taxon>
        <taxon>Dikarya</taxon>
        <taxon>Basidiomycota</taxon>
        <taxon>Agaricomycotina</taxon>
        <taxon>Agaricomycetes</taxon>
        <taxon>Agaricomycetidae</taxon>
        <taxon>Agaricales</taxon>
        <taxon>Marasmiineae</taxon>
        <taxon>Marasmiaceae</taxon>
        <taxon>Paramarasmius</taxon>
    </lineage>
</organism>
<feature type="compositionally biased region" description="Acidic residues" evidence="1">
    <location>
        <begin position="393"/>
        <end position="418"/>
    </location>
</feature>
<sequence length="481" mass="54294">MLEVPPFETLAEPFAFQSVELDDAMWITLEERPERCGMVLKLTILESGKRQTFPFLSANFPNLKSLTLKDDVEVPHVADFIERHNSIVRLVLPFRTERLHHWQQTHNNPHFHRIPFPQLQSLHGSDVDVAAFVAGKELEHLPNLCKFYIRFIPNWMPTSFQYDSSQNAAAASLLQRLGTITNDRLITFSFRRFGWHEDIFPLIMQHLPNIKQLEAEAWFGCPQEYCFDEGEPLFNEDLAELIKRLVEQLKHMVEFIWILGDYHRRGGHQDDPGATPRYSAFKKGAEVVVDLGERSSSLQYAQLFRAGAWKRVGGSSVWVPAPKASGQAEDYERYLRQALMFGSYPRLAFLVSIIRDRLKDAGQLASSLFDPEVVLSYFDRLLQEGRTDASDTSSEDSDDKDSDEDGKDSDEDGKDSDEGEGKDSDEGEGKDSDEGEGGDSDEGEGGDSDEGEGGDNGREAQKSDSEMVEDLLNIGQCLGVF</sequence>
<evidence type="ECO:0000256" key="1">
    <source>
        <dbReference type="SAM" id="MobiDB-lite"/>
    </source>
</evidence>
<name>A0AAW0DFA2_9AGAR</name>
<feature type="region of interest" description="Disordered" evidence="1">
    <location>
        <begin position="385"/>
        <end position="468"/>
    </location>
</feature>
<evidence type="ECO:0000313" key="2">
    <source>
        <dbReference type="EMBL" id="KAK7051511.1"/>
    </source>
</evidence>
<feature type="compositionally biased region" description="Basic and acidic residues" evidence="1">
    <location>
        <begin position="455"/>
        <end position="465"/>
    </location>
</feature>
<comment type="caution">
    <text evidence="2">The sequence shown here is derived from an EMBL/GenBank/DDBJ whole genome shotgun (WGS) entry which is preliminary data.</text>
</comment>
<dbReference type="EMBL" id="JAYKXP010000012">
    <property type="protein sequence ID" value="KAK7051511.1"/>
    <property type="molecule type" value="Genomic_DNA"/>
</dbReference>
<evidence type="ECO:0008006" key="4">
    <source>
        <dbReference type="Google" id="ProtNLM"/>
    </source>
</evidence>
<feature type="compositionally biased region" description="Basic and acidic residues" evidence="1">
    <location>
        <begin position="419"/>
        <end position="432"/>
    </location>
</feature>
<feature type="compositionally biased region" description="Acidic residues" evidence="1">
    <location>
        <begin position="433"/>
        <end position="453"/>
    </location>
</feature>
<proteinExistence type="predicted"/>
<gene>
    <name evidence="2" type="ORF">VNI00_004485</name>
</gene>
<keyword evidence="3" id="KW-1185">Reference proteome</keyword>
<reference evidence="2 3" key="1">
    <citation type="submission" date="2024-01" db="EMBL/GenBank/DDBJ databases">
        <title>A draft genome for a cacao thread blight-causing isolate of Paramarasmius palmivorus.</title>
        <authorList>
            <person name="Baruah I.K."/>
            <person name="Bukari Y."/>
            <person name="Amoako-Attah I."/>
            <person name="Meinhardt L.W."/>
            <person name="Bailey B.A."/>
            <person name="Cohen S.P."/>
        </authorList>
    </citation>
    <scope>NUCLEOTIDE SEQUENCE [LARGE SCALE GENOMIC DNA]</scope>
    <source>
        <strain evidence="2 3">GH-12</strain>
    </source>
</reference>
<dbReference type="Proteomes" id="UP001383192">
    <property type="component" value="Unassembled WGS sequence"/>
</dbReference>
<protein>
    <recommendedName>
        <fullName evidence="4">F-box protein</fullName>
    </recommendedName>
</protein>
<dbReference type="AlphaFoldDB" id="A0AAW0DFA2"/>
<accession>A0AAW0DFA2</accession>
<evidence type="ECO:0000313" key="3">
    <source>
        <dbReference type="Proteomes" id="UP001383192"/>
    </source>
</evidence>